<evidence type="ECO:0008006" key="3">
    <source>
        <dbReference type="Google" id="ProtNLM"/>
    </source>
</evidence>
<protein>
    <recommendedName>
        <fullName evidence="3">Phosphoglycerate mutase-like protein</fullName>
    </recommendedName>
</protein>
<dbReference type="InterPro" id="IPR013078">
    <property type="entry name" value="His_Pase_superF_clade-1"/>
</dbReference>
<dbReference type="SMART" id="SM00855">
    <property type="entry name" value="PGAM"/>
    <property type="match status" value="1"/>
</dbReference>
<organism evidence="1 2">
    <name type="scientific">Cadophora malorum</name>
    <dbReference type="NCBI Taxonomy" id="108018"/>
    <lineage>
        <taxon>Eukaryota</taxon>
        <taxon>Fungi</taxon>
        <taxon>Dikarya</taxon>
        <taxon>Ascomycota</taxon>
        <taxon>Pezizomycotina</taxon>
        <taxon>Leotiomycetes</taxon>
        <taxon>Helotiales</taxon>
        <taxon>Ploettnerulaceae</taxon>
        <taxon>Cadophora</taxon>
    </lineage>
</organism>
<dbReference type="OrthoDB" id="496981at2759"/>
<dbReference type="SUPFAM" id="SSF53254">
    <property type="entry name" value="Phosphoglycerate mutase-like"/>
    <property type="match status" value="1"/>
</dbReference>
<evidence type="ECO:0000313" key="2">
    <source>
        <dbReference type="Proteomes" id="UP000664132"/>
    </source>
</evidence>
<sequence>MSSCSDISLRPRESLPPFIIVQLLHHGSSVYGDDNPLTPDGHRQCASFARWFHPQVPYITNIVASPLPRATQTAEEALNEVIDRGVKIRITDQVSGRYDDGLREQEGEERLHFGPKKERAVEYLRQWLGLRATDIWDRGEVGEVDIVTHGILLWGLLGADYEPKTFQTSTGGATWSREMAI</sequence>
<reference evidence="1" key="1">
    <citation type="submission" date="2021-02" db="EMBL/GenBank/DDBJ databases">
        <title>Genome sequence Cadophora malorum strain M34.</title>
        <authorList>
            <person name="Stefanovic E."/>
            <person name="Vu D."/>
            <person name="Scully C."/>
            <person name="Dijksterhuis J."/>
            <person name="Roader J."/>
            <person name="Houbraken J."/>
        </authorList>
    </citation>
    <scope>NUCLEOTIDE SEQUENCE</scope>
    <source>
        <strain evidence="1">M34</strain>
    </source>
</reference>
<evidence type="ECO:0000313" key="1">
    <source>
        <dbReference type="EMBL" id="KAG4417211.1"/>
    </source>
</evidence>
<dbReference type="Proteomes" id="UP000664132">
    <property type="component" value="Unassembled WGS sequence"/>
</dbReference>
<keyword evidence="2" id="KW-1185">Reference proteome</keyword>
<gene>
    <name evidence="1" type="ORF">IFR04_009660</name>
</gene>
<dbReference type="EMBL" id="JAFJYH010000161">
    <property type="protein sequence ID" value="KAG4417211.1"/>
    <property type="molecule type" value="Genomic_DNA"/>
</dbReference>
<name>A0A8H7TD00_9HELO</name>
<proteinExistence type="predicted"/>
<dbReference type="CDD" id="cd07067">
    <property type="entry name" value="HP_PGM_like"/>
    <property type="match status" value="1"/>
</dbReference>
<dbReference type="AlphaFoldDB" id="A0A8H7TD00"/>
<accession>A0A8H7TD00</accession>
<comment type="caution">
    <text evidence="1">The sequence shown here is derived from an EMBL/GenBank/DDBJ whole genome shotgun (WGS) entry which is preliminary data.</text>
</comment>
<dbReference type="Pfam" id="PF00300">
    <property type="entry name" value="His_Phos_1"/>
    <property type="match status" value="1"/>
</dbReference>
<dbReference type="Gene3D" id="3.40.50.1240">
    <property type="entry name" value="Phosphoglycerate mutase-like"/>
    <property type="match status" value="1"/>
</dbReference>
<dbReference type="InterPro" id="IPR029033">
    <property type="entry name" value="His_PPase_superfam"/>
</dbReference>